<accession>A0ABX5MHN8</accession>
<dbReference type="EMBL" id="QJJV01000020">
    <property type="protein sequence ID" value="PXX10879.1"/>
    <property type="molecule type" value="Genomic_DNA"/>
</dbReference>
<reference evidence="1 2" key="1">
    <citation type="submission" date="2018-05" db="EMBL/GenBank/DDBJ databases">
        <title>Genomic Encyclopedia of Type Strains, Phase IV (KMG-V): Genome sequencing to study the core and pangenomes of soil and plant-associated prokaryotes.</title>
        <authorList>
            <person name="Whitman W."/>
        </authorList>
    </citation>
    <scope>NUCLEOTIDE SEQUENCE [LARGE SCALE GENOMIC DNA]</scope>
    <source>
        <strain evidence="1 2">SIr-6563</strain>
    </source>
</reference>
<evidence type="ECO:0000313" key="1">
    <source>
        <dbReference type="EMBL" id="PXX10879.1"/>
    </source>
</evidence>
<dbReference type="RefSeq" id="WP_430232422.1">
    <property type="nucleotide sequence ID" value="NZ_CP191365.1"/>
</dbReference>
<comment type="caution">
    <text evidence="1">The sequence shown here is derived from an EMBL/GenBank/DDBJ whole genome shotgun (WGS) entry which is preliminary data.</text>
</comment>
<keyword evidence="2" id="KW-1185">Reference proteome</keyword>
<evidence type="ECO:0000313" key="2">
    <source>
        <dbReference type="Proteomes" id="UP000247515"/>
    </source>
</evidence>
<protein>
    <submittedName>
        <fullName evidence="1">Uncharacterized protein</fullName>
    </submittedName>
</protein>
<proteinExistence type="predicted"/>
<organism evidence="1 2">
    <name type="scientific">Paraburkholderia tropica</name>
    <dbReference type="NCBI Taxonomy" id="92647"/>
    <lineage>
        <taxon>Bacteria</taxon>
        <taxon>Pseudomonadati</taxon>
        <taxon>Pseudomonadota</taxon>
        <taxon>Betaproteobacteria</taxon>
        <taxon>Burkholderiales</taxon>
        <taxon>Burkholderiaceae</taxon>
        <taxon>Paraburkholderia</taxon>
    </lineage>
</organism>
<name>A0ABX5MHN8_9BURK</name>
<gene>
    <name evidence="1" type="ORF">C7400_120149</name>
</gene>
<sequence length="84" mass="9323">MRQTRVRDIAARELPREPWTPALKLAGLSDAHARLITDLYDVHNAGKIDVEFGQPERRSGTTELMEVFAPLVAKLRGARQVASG</sequence>
<dbReference type="Proteomes" id="UP000247515">
    <property type="component" value="Unassembled WGS sequence"/>
</dbReference>